<comment type="caution">
    <text evidence="1">The sequence shown here is derived from an EMBL/GenBank/DDBJ whole genome shotgun (WGS) entry which is preliminary data.</text>
</comment>
<dbReference type="RefSeq" id="WP_110107750.1">
    <property type="nucleotide sequence ID" value="NZ_JACBZZ010000001.1"/>
</dbReference>
<dbReference type="OrthoDB" id="9809594at2"/>
<gene>
    <name evidence="1" type="ORF">CVS29_17180</name>
</gene>
<accession>A0A2V3DU63</accession>
<reference evidence="1 2" key="1">
    <citation type="submission" date="2018-05" db="EMBL/GenBank/DDBJ databases">
        <title>Genetic diversity of glacier-inhabiting Cryobacterium bacteria in China and description of Cryobacterium mengkeensis sp. nov. and Arthrobacter glacialis sp. nov.</title>
        <authorList>
            <person name="Liu Q."/>
            <person name="Xin Y.-H."/>
        </authorList>
    </citation>
    <scope>NUCLEOTIDE SEQUENCE [LARGE SCALE GENOMIC DNA]</scope>
    <source>
        <strain evidence="1 2">GP3</strain>
    </source>
</reference>
<organism evidence="1 2">
    <name type="scientific">Arthrobacter psychrochitiniphilus</name>
    <dbReference type="NCBI Taxonomy" id="291045"/>
    <lineage>
        <taxon>Bacteria</taxon>
        <taxon>Bacillati</taxon>
        <taxon>Actinomycetota</taxon>
        <taxon>Actinomycetes</taxon>
        <taxon>Micrococcales</taxon>
        <taxon>Micrococcaceae</taxon>
        <taxon>Arthrobacter</taxon>
    </lineage>
</organism>
<dbReference type="Proteomes" id="UP000246303">
    <property type="component" value="Unassembled WGS sequence"/>
</dbReference>
<evidence type="ECO:0000313" key="2">
    <source>
        <dbReference type="Proteomes" id="UP000246303"/>
    </source>
</evidence>
<name>A0A2V3DU63_9MICC</name>
<sequence length="359" mass="39425">MNRYKVSYYAHHFGTGHLRHAQKIAASNLFDLQVTSTGPRNNALLKGNLEYVSLVPDVIAAIPEPALPPGSFLHYAPTGELIQQRFAELNRAWKQFAPDVVMVDVSVEVALFARLSGYRVAFRRMPGNRNDPAHQLAYSLADTIFGYFPVSLEDPTHLEKFGYKTHYLSVAEPKDSSFSPGHDTSYTPGQQKVVVQTSLASAIPLEHLARAAAASPEWDWDVVGSVEADATPLPSNLRLHGVLSDPIPIMRSATVIISSAGHNAVVAAANCHRPVLLVPEERPYAEQLTFAVALHKRAGLEMVENWSTSVNWPRILEQAAISDPHALAKTLFIQPANFNERLLDLLHATATDAQTSVIF</sequence>
<evidence type="ECO:0000313" key="1">
    <source>
        <dbReference type="EMBL" id="PXA64098.1"/>
    </source>
</evidence>
<proteinExistence type="predicted"/>
<protein>
    <submittedName>
        <fullName evidence="1">Uncharacterized protein</fullName>
    </submittedName>
</protein>
<dbReference type="EMBL" id="QHLZ01000016">
    <property type="protein sequence ID" value="PXA64098.1"/>
    <property type="molecule type" value="Genomic_DNA"/>
</dbReference>
<dbReference type="AlphaFoldDB" id="A0A2V3DU63"/>
<keyword evidence="2" id="KW-1185">Reference proteome</keyword>
<dbReference type="Gene3D" id="3.40.50.2000">
    <property type="entry name" value="Glycogen Phosphorylase B"/>
    <property type="match status" value="1"/>
</dbReference>
<dbReference type="SUPFAM" id="SSF53756">
    <property type="entry name" value="UDP-Glycosyltransferase/glycogen phosphorylase"/>
    <property type="match status" value="1"/>
</dbReference>